<accession>A0A8H4A0H8</accession>
<proteinExistence type="predicted"/>
<name>A0A8H4A0H8_GIGMA</name>
<dbReference type="Proteomes" id="UP000439903">
    <property type="component" value="Unassembled WGS sequence"/>
</dbReference>
<gene>
    <name evidence="1" type="ORF">F8M41_014878</name>
</gene>
<protein>
    <submittedName>
        <fullName evidence="1">SPRY-domain-containing protein</fullName>
    </submittedName>
</protein>
<dbReference type="Gene3D" id="2.60.120.920">
    <property type="match status" value="1"/>
</dbReference>
<reference evidence="1 2" key="1">
    <citation type="journal article" date="2019" name="Environ. Microbiol.">
        <title>At the nexus of three kingdoms: the genome of the mycorrhizal fungus Gigaspora margarita provides insights into plant, endobacterial and fungal interactions.</title>
        <authorList>
            <person name="Venice F."/>
            <person name="Ghignone S."/>
            <person name="Salvioli di Fossalunga A."/>
            <person name="Amselem J."/>
            <person name="Novero M."/>
            <person name="Xianan X."/>
            <person name="Sedzielewska Toro K."/>
            <person name="Morin E."/>
            <person name="Lipzen A."/>
            <person name="Grigoriev I.V."/>
            <person name="Henrissat B."/>
            <person name="Martin F.M."/>
            <person name="Bonfante P."/>
        </authorList>
    </citation>
    <scope>NUCLEOTIDE SEQUENCE [LARGE SCALE GENOMIC DNA]</scope>
    <source>
        <strain evidence="1 2">BEG34</strain>
    </source>
</reference>
<sequence length="116" mass="13125">MFTITAYRHYDKSFDLQLLLIKDGIDSSGLEVNYTDPSDYKAVVIRSNNPIPSQFGLFYFEIEIINEGKNGMIGVGYCTKQSDISVVNAYLIPGLECVKDDENKENNENNENKSWG</sequence>
<organism evidence="1 2">
    <name type="scientific">Gigaspora margarita</name>
    <dbReference type="NCBI Taxonomy" id="4874"/>
    <lineage>
        <taxon>Eukaryota</taxon>
        <taxon>Fungi</taxon>
        <taxon>Fungi incertae sedis</taxon>
        <taxon>Mucoromycota</taxon>
        <taxon>Glomeromycotina</taxon>
        <taxon>Glomeromycetes</taxon>
        <taxon>Diversisporales</taxon>
        <taxon>Gigasporaceae</taxon>
        <taxon>Gigaspora</taxon>
    </lineage>
</organism>
<dbReference type="EMBL" id="WTPW01003062">
    <property type="protein sequence ID" value="KAF0355545.1"/>
    <property type="molecule type" value="Genomic_DNA"/>
</dbReference>
<keyword evidence="2" id="KW-1185">Reference proteome</keyword>
<comment type="caution">
    <text evidence="1">The sequence shown here is derived from an EMBL/GenBank/DDBJ whole genome shotgun (WGS) entry which is preliminary data.</text>
</comment>
<dbReference type="AlphaFoldDB" id="A0A8H4A0H8"/>
<dbReference type="InterPro" id="IPR043136">
    <property type="entry name" value="B30.2/SPRY_sf"/>
</dbReference>
<evidence type="ECO:0000313" key="2">
    <source>
        <dbReference type="Proteomes" id="UP000439903"/>
    </source>
</evidence>
<evidence type="ECO:0000313" key="1">
    <source>
        <dbReference type="EMBL" id="KAF0355545.1"/>
    </source>
</evidence>
<dbReference type="OrthoDB" id="25503at2759"/>